<sequence>MPTHRQRSFIAEVTAQSGTFHFLDQLHGGPVILETTEIQPPAKRPKTFPYFAFMRGFRGRPGKPGKGVFRGVLVASQMPHGSNDRREKVKRYNDSHYLGHRAETVDVPPLHLYFRSVENGYRLYVRSKVRFGKAIFMLSEQCLGAATHESEGRYANLFHLLNADNQMLDPTVAGDSFTFRLAQVNQNTPFQLRTFKKAAYTYICAEGEGPLELNMRILQRNAPYLSNPGEV</sequence>
<evidence type="ECO:0000313" key="1">
    <source>
        <dbReference type="EMBL" id="MEN8639378.1"/>
    </source>
</evidence>
<gene>
    <name evidence="1" type="ORF">ABFE88_06920</name>
</gene>
<reference evidence="1 2" key="1">
    <citation type="submission" date="2024-05" db="EMBL/GenBank/DDBJ databases">
        <title>Sequence of Lycoming College course isolates.</title>
        <authorList>
            <person name="Reigle C.A."/>
            <person name="Newman J.D."/>
        </authorList>
    </citation>
    <scope>NUCLEOTIDE SEQUENCE [LARGE SCALE GENOMIC DNA]</scope>
    <source>
        <strain evidence="1 2">CAR-09</strain>
    </source>
</reference>
<evidence type="ECO:0000313" key="2">
    <source>
        <dbReference type="Proteomes" id="UP001424532"/>
    </source>
</evidence>
<dbReference type="RefSeq" id="WP_347149377.1">
    <property type="nucleotide sequence ID" value="NZ_JBDLYL010000005.1"/>
</dbReference>
<dbReference type="Proteomes" id="UP001424532">
    <property type="component" value="Unassembled WGS sequence"/>
</dbReference>
<organism evidence="1 2">
    <name type="scientific">Pseudomonas sichuanensis</name>
    <dbReference type="NCBI Taxonomy" id="2213015"/>
    <lineage>
        <taxon>Bacteria</taxon>
        <taxon>Pseudomonadati</taxon>
        <taxon>Pseudomonadota</taxon>
        <taxon>Gammaproteobacteria</taxon>
        <taxon>Pseudomonadales</taxon>
        <taxon>Pseudomonadaceae</taxon>
        <taxon>Pseudomonas</taxon>
    </lineage>
</organism>
<proteinExistence type="predicted"/>
<protein>
    <submittedName>
        <fullName evidence="1">Uncharacterized protein</fullName>
    </submittedName>
</protein>
<keyword evidence="2" id="KW-1185">Reference proteome</keyword>
<accession>A0ABV0DCQ6</accession>
<dbReference type="EMBL" id="JBDLYL010000005">
    <property type="protein sequence ID" value="MEN8639378.1"/>
    <property type="molecule type" value="Genomic_DNA"/>
</dbReference>
<name>A0ABV0DCQ6_9PSED</name>
<comment type="caution">
    <text evidence="1">The sequence shown here is derived from an EMBL/GenBank/DDBJ whole genome shotgun (WGS) entry which is preliminary data.</text>
</comment>